<dbReference type="SUPFAM" id="SSF46955">
    <property type="entry name" value="Putative DNA-binding domain"/>
    <property type="match status" value="1"/>
</dbReference>
<protein>
    <submittedName>
        <fullName evidence="2">Helix-turn-helix domain-containing protein</fullName>
    </submittedName>
</protein>
<sequence>MSPAYFTVQEAADRIGVCTKTIRRYIGAGRLKAERVGPRRIRIARHDLDGLLVPMGSE</sequence>
<evidence type="ECO:0000259" key="1">
    <source>
        <dbReference type="Pfam" id="PF12728"/>
    </source>
</evidence>
<dbReference type="AlphaFoldDB" id="A0A2I1R5I6"/>
<dbReference type="InterPro" id="IPR041657">
    <property type="entry name" value="HTH_17"/>
</dbReference>
<evidence type="ECO:0000313" key="3">
    <source>
        <dbReference type="Proteomes" id="UP000234662"/>
    </source>
</evidence>
<proteinExistence type="predicted"/>
<evidence type="ECO:0000313" key="2">
    <source>
        <dbReference type="EMBL" id="PKZ64368.1"/>
    </source>
</evidence>
<dbReference type="InterPro" id="IPR009061">
    <property type="entry name" value="DNA-bd_dom_put_sf"/>
</dbReference>
<dbReference type="Proteomes" id="UP000234662">
    <property type="component" value="Unassembled WGS sequence"/>
</dbReference>
<reference evidence="2 3" key="1">
    <citation type="submission" date="2017-12" db="EMBL/GenBank/DDBJ databases">
        <title>Phylogenetic diversity of female urinary microbiome.</title>
        <authorList>
            <person name="Thomas-White K."/>
            <person name="Wolfe A.J."/>
        </authorList>
    </citation>
    <scope>NUCLEOTIDE SEQUENCE [LARGE SCALE GENOMIC DNA]</scope>
    <source>
        <strain evidence="2 3">UMB0777</strain>
    </source>
</reference>
<dbReference type="EMBL" id="PKJC01000014">
    <property type="protein sequence ID" value="PKZ64368.1"/>
    <property type="molecule type" value="Genomic_DNA"/>
</dbReference>
<gene>
    <name evidence="2" type="ORF">CYJ73_17370</name>
</gene>
<dbReference type="InterPro" id="IPR010093">
    <property type="entry name" value="SinI_DNA-bd"/>
</dbReference>
<comment type="caution">
    <text evidence="2">The sequence shown here is derived from an EMBL/GenBank/DDBJ whole genome shotgun (WGS) entry which is preliminary data.</text>
</comment>
<accession>A0A2I1R5I6</accession>
<dbReference type="Pfam" id="PF12728">
    <property type="entry name" value="HTH_17"/>
    <property type="match status" value="1"/>
</dbReference>
<dbReference type="NCBIfam" id="TIGR01764">
    <property type="entry name" value="excise"/>
    <property type="match status" value="1"/>
</dbReference>
<dbReference type="GO" id="GO:0003677">
    <property type="term" value="F:DNA binding"/>
    <property type="evidence" value="ECO:0007669"/>
    <property type="project" value="InterPro"/>
</dbReference>
<dbReference type="RefSeq" id="WP_101821139.1">
    <property type="nucleotide sequence ID" value="NZ_PKJC01000014.1"/>
</dbReference>
<organism evidence="2 3">
    <name type="scientific">Gordonia terrae</name>
    <dbReference type="NCBI Taxonomy" id="2055"/>
    <lineage>
        <taxon>Bacteria</taxon>
        <taxon>Bacillati</taxon>
        <taxon>Actinomycetota</taxon>
        <taxon>Actinomycetes</taxon>
        <taxon>Mycobacteriales</taxon>
        <taxon>Gordoniaceae</taxon>
        <taxon>Gordonia</taxon>
    </lineage>
</organism>
<feature type="domain" description="Helix-turn-helix" evidence="1">
    <location>
        <begin position="5"/>
        <end position="49"/>
    </location>
</feature>
<name>A0A2I1R5I6_9ACTN</name>